<gene>
    <name evidence="3" type="ORF">DFR75_1011879</name>
</gene>
<dbReference type="Proteomes" id="UP000295087">
    <property type="component" value="Unassembled WGS sequence"/>
</dbReference>
<feature type="chain" id="PRO_5020319402" evidence="1">
    <location>
        <begin position="25"/>
        <end position="137"/>
    </location>
</feature>
<evidence type="ECO:0000256" key="1">
    <source>
        <dbReference type="SAM" id="SignalP"/>
    </source>
</evidence>
<dbReference type="Pfam" id="PF13827">
    <property type="entry name" value="DUF4189"/>
    <property type="match status" value="1"/>
</dbReference>
<dbReference type="EMBL" id="SNXK01000001">
    <property type="protein sequence ID" value="TDP42761.1"/>
    <property type="molecule type" value="Genomic_DNA"/>
</dbReference>
<name>A0A4R6PV07_NOCIG</name>
<proteinExistence type="predicted"/>
<evidence type="ECO:0000313" key="4">
    <source>
        <dbReference type="Proteomes" id="UP000295087"/>
    </source>
</evidence>
<evidence type="ECO:0000259" key="2">
    <source>
        <dbReference type="Pfam" id="PF13827"/>
    </source>
</evidence>
<feature type="domain" description="DUF4189" evidence="2">
    <location>
        <begin position="33"/>
        <end position="121"/>
    </location>
</feature>
<keyword evidence="1" id="KW-0732">Signal</keyword>
<accession>A0A4R6PV07</accession>
<dbReference type="AlphaFoldDB" id="A0A4R6PV07"/>
<feature type="signal peptide" evidence="1">
    <location>
        <begin position="1"/>
        <end position="24"/>
    </location>
</feature>
<dbReference type="RefSeq" id="WP_067484973.1">
    <property type="nucleotide sequence ID" value="NZ_SNXK01000001.1"/>
</dbReference>
<comment type="caution">
    <text evidence="3">The sequence shown here is derived from an EMBL/GenBank/DDBJ whole genome shotgun (WGS) entry which is preliminary data.</text>
</comment>
<keyword evidence="4" id="KW-1185">Reference proteome</keyword>
<sequence>MGKQISMVLAAVAMVVAGAGVAAAEPGEGGRYYGVVTMDRADSSHLISAVNYPSWEAAEEAARELCHRPNCEVVARFVDECVSLARNMVNAGGPGRDGDFRARVAPTAEEAEAAAIAAAAKIGPGPVMVMKTVCSGV</sequence>
<dbReference type="InterPro" id="IPR025240">
    <property type="entry name" value="DUF4189"/>
</dbReference>
<reference evidence="3 4" key="1">
    <citation type="submission" date="2019-03" db="EMBL/GenBank/DDBJ databases">
        <title>Genomic Encyclopedia of Type Strains, Phase IV (KMG-IV): sequencing the most valuable type-strain genomes for metagenomic binning, comparative biology and taxonomic classification.</title>
        <authorList>
            <person name="Goeker M."/>
        </authorList>
    </citation>
    <scope>NUCLEOTIDE SEQUENCE [LARGE SCALE GENOMIC DNA]</scope>
    <source>
        <strain evidence="3 4">DSM 44496</strain>
    </source>
</reference>
<organism evidence="3 4">
    <name type="scientific">Nocardia ignorata</name>
    <dbReference type="NCBI Taxonomy" id="145285"/>
    <lineage>
        <taxon>Bacteria</taxon>
        <taxon>Bacillati</taxon>
        <taxon>Actinomycetota</taxon>
        <taxon>Actinomycetes</taxon>
        <taxon>Mycobacteriales</taxon>
        <taxon>Nocardiaceae</taxon>
        <taxon>Nocardia</taxon>
    </lineage>
</organism>
<protein>
    <submittedName>
        <fullName evidence="3">Uncharacterized protein DUF4189</fullName>
    </submittedName>
</protein>
<evidence type="ECO:0000313" key="3">
    <source>
        <dbReference type="EMBL" id="TDP42761.1"/>
    </source>
</evidence>